<dbReference type="Proteomes" id="UP001500339">
    <property type="component" value="Unassembled WGS sequence"/>
</dbReference>
<comment type="caution">
    <text evidence="1">The sequence shown here is derived from an EMBL/GenBank/DDBJ whole genome shotgun (WGS) entry which is preliminary data.</text>
</comment>
<organism evidence="1 2">
    <name type="scientific">Clostridium malenominatum</name>
    <dbReference type="NCBI Taxonomy" id="1539"/>
    <lineage>
        <taxon>Bacteria</taxon>
        <taxon>Bacillati</taxon>
        <taxon>Bacillota</taxon>
        <taxon>Clostridia</taxon>
        <taxon>Eubacteriales</taxon>
        <taxon>Clostridiaceae</taxon>
        <taxon>Clostridium</taxon>
    </lineage>
</organism>
<protein>
    <submittedName>
        <fullName evidence="1">Uncharacterized protein</fullName>
    </submittedName>
</protein>
<evidence type="ECO:0000313" key="2">
    <source>
        <dbReference type="Proteomes" id="UP001500339"/>
    </source>
</evidence>
<sequence length="412" mass="48498">MINLYRDIWWEASTEFKLHRKANTYIEKILIETKFNTFIDDIINHIESFPLEIEKREEWKRKGNEYIERAILKEDTFKIGIIDYQMKKKFFKATKDFIKECREFDNDIDYEDIGQAMRNVWIIAIFQKIIGADIKFTKAIFGYSMLYPYTDNYLDDPSVSMEHKKDFNIRLSRRLKGEPIIGVNSHEEKVYKLIECIEAIFKREEYKKVYEKLLLIHAGQIKSLSQQETVSIPYEKDILGISIEKGGASVLVDGYLINGMLTKDEEIFAYGYGFLLQLCDDLQDVKDDLKNSHMTLMSQLAGKYYLDVITNKLINLTIKVVEDAKCFRGDNTQELKNLIKNNCIIMILFAIVNNRDFYSKEYIDLVEKSLPFTLEYIDTIKSKLKNKIDILKPKYCNVALEDIILYLIDMEV</sequence>
<gene>
    <name evidence="1" type="ORF">GCM10008905_19100</name>
</gene>
<proteinExistence type="predicted"/>
<name>A0ABN1IZP1_9CLOT</name>
<accession>A0ABN1IZP1</accession>
<reference evidence="1 2" key="1">
    <citation type="journal article" date="2019" name="Int. J. Syst. Evol. Microbiol.">
        <title>The Global Catalogue of Microorganisms (GCM) 10K type strain sequencing project: providing services to taxonomists for standard genome sequencing and annotation.</title>
        <authorList>
            <consortium name="The Broad Institute Genomics Platform"/>
            <consortium name="The Broad Institute Genome Sequencing Center for Infectious Disease"/>
            <person name="Wu L."/>
            <person name="Ma J."/>
        </authorList>
    </citation>
    <scope>NUCLEOTIDE SEQUENCE [LARGE SCALE GENOMIC DNA]</scope>
    <source>
        <strain evidence="1 2">JCM 1405</strain>
    </source>
</reference>
<evidence type="ECO:0000313" key="1">
    <source>
        <dbReference type="EMBL" id="GAA0724724.1"/>
    </source>
</evidence>
<dbReference type="EMBL" id="BAAACF010000001">
    <property type="protein sequence ID" value="GAA0724724.1"/>
    <property type="molecule type" value="Genomic_DNA"/>
</dbReference>
<keyword evidence="2" id="KW-1185">Reference proteome</keyword>
<dbReference type="RefSeq" id="WP_343769142.1">
    <property type="nucleotide sequence ID" value="NZ_BAAACF010000001.1"/>
</dbReference>